<keyword evidence="8" id="KW-0547">Nucleotide-binding</keyword>
<dbReference type="InterPro" id="IPR003594">
    <property type="entry name" value="HATPase_dom"/>
</dbReference>
<dbReference type="Gene3D" id="3.30.450.20">
    <property type="entry name" value="PAS domain"/>
    <property type="match status" value="1"/>
</dbReference>
<dbReference type="SUPFAM" id="SSF55874">
    <property type="entry name" value="ATPase domain of HSP90 chaperone/DNA topoisomerase II/histidine kinase"/>
    <property type="match status" value="1"/>
</dbReference>
<dbReference type="Pfam" id="PF02518">
    <property type="entry name" value="HATPase_c"/>
    <property type="match status" value="1"/>
</dbReference>
<dbReference type="InterPro" id="IPR005467">
    <property type="entry name" value="His_kinase_dom"/>
</dbReference>
<dbReference type="InterPro" id="IPR029151">
    <property type="entry name" value="Sensor-like_sf"/>
</dbReference>
<feature type="transmembrane region" description="Helical" evidence="14">
    <location>
        <begin position="199"/>
        <end position="217"/>
    </location>
</feature>
<evidence type="ECO:0000256" key="12">
    <source>
        <dbReference type="ARBA" id="ARBA00023012"/>
    </source>
</evidence>
<dbReference type="SUPFAM" id="SSF103190">
    <property type="entry name" value="Sensory domain-like"/>
    <property type="match status" value="1"/>
</dbReference>
<evidence type="ECO:0000256" key="7">
    <source>
        <dbReference type="ARBA" id="ARBA00022692"/>
    </source>
</evidence>
<keyword evidence="13 14" id="KW-0472">Membrane</keyword>
<sequence length="541" mass="57198">MPVRLPVPDSARLTALAREVALPHTPRLLRVAPRLFLMTLGAFLLLALPLAGLVSQGVYSGIHRSFAERSLRESRLVAALPPVVAALSGNAAERANLNALMNRYGAVLGADYVVVTDRAARRVTHPEAARIGEHMAGGDFTAFLRGRSVTETVQGTLGPSVRAKVPVVDGQGRVLGLASVGFLLPRLRDVFRDVLRAALPWYLGALGLALLLALLVARRVRSEMLGLEPEQIAGGLRQYRAVLNTLEEGVLVTRAGQVFVMNPQARALLGTAGGTLPLPWPPGLPLPAPGAGPVTADVGGRPVLLAAQEAGDGAVVVTLRDLARVRALADELTQSQRYAELLRAQTHEFTNRLHTLAGLLHLGETREALALIHEQSARHGAHADAVRSLRHLRLSALLLGKFDRAAERRVTLTLDPLSGLPPQLPPGVLDLLELASGNLIENALEAASGTPDAQVRVLIAADPEGVVLEVRDSGPGVPPELTHSLTRRGVSSRGAGRGVGLALVADHAQALGATLTHDRVTDAARTWTCFTLDVPLPGGEE</sequence>
<reference evidence="16 17" key="1">
    <citation type="submission" date="2022-12" db="EMBL/GenBank/DDBJ databases">
        <title>Genome Sequence of Deinococcus aquaticus Type Strain PB314.</title>
        <authorList>
            <person name="Albert C."/>
            <person name="Hill J."/>
            <person name="Boren L."/>
            <person name="Scholz-Ng S."/>
            <person name="Fatema N."/>
            <person name="Grosso R."/>
            <person name="Soboslay E."/>
            <person name="Tuohy J."/>
        </authorList>
    </citation>
    <scope>NUCLEOTIDE SEQUENCE [LARGE SCALE GENOMIC DNA]</scope>
    <source>
        <strain evidence="16 17">PB-314</strain>
    </source>
</reference>
<keyword evidence="10 16" id="KW-0067">ATP-binding</keyword>
<name>A0ABY7V581_9DEIO</name>
<keyword evidence="17" id="KW-1185">Reference proteome</keyword>
<keyword evidence="11 14" id="KW-1133">Transmembrane helix</keyword>
<dbReference type="Gene3D" id="3.30.565.10">
    <property type="entry name" value="Histidine kinase-like ATPase, C-terminal domain"/>
    <property type="match status" value="1"/>
</dbReference>
<dbReference type="InterPro" id="IPR050428">
    <property type="entry name" value="TCS_sensor_his_kinase"/>
</dbReference>
<dbReference type="SMART" id="SM00387">
    <property type="entry name" value="HATPase_c"/>
    <property type="match status" value="1"/>
</dbReference>
<dbReference type="PANTHER" id="PTHR45436:SF5">
    <property type="entry name" value="SENSOR HISTIDINE KINASE TRCS"/>
    <property type="match status" value="1"/>
</dbReference>
<comment type="subcellular location">
    <subcellularLocation>
        <location evidence="2">Cell membrane</location>
        <topology evidence="2">Multi-pass membrane protein</topology>
    </subcellularLocation>
</comment>
<evidence type="ECO:0000256" key="11">
    <source>
        <dbReference type="ARBA" id="ARBA00022989"/>
    </source>
</evidence>
<dbReference type="SUPFAM" id="SSF55890">
    <property type="entry name" value="Sporulation response regulatory protein Spo0B"/>
    <property type="match status" value="1"/>
</dbReference>
<evidence type="ECO:0000313" key="17">
    <source>
        <dbReference type="Proteomes" id="UP001217044"/>
    </source>
</evidence>
<dbReference type="InterPro" id="IPR036890">
    <property type="entry name" value="HATPase_C_sf"/>
</dbReference>
<evidence type="ECO:0000256" key="1">
    <source>
        <dbReference type="ARBA" id="ARBA00000085"/>
    </source>
</evidence>
<dbReference type="GO" id="GO:0005524">
    <property type="term" value="F:ATP binding"/>
    <property type="evidence" value="ECO:0007669"/>
    <property type="project" value="UniProtKB-KW"/>
</dbReference>
<evidence type="ECO:0000256" key="13">
    <source>
        <dbReference type="ARBA" id="ARBA00023136"/>
    </source>
</evidence>
<evidence type="ECO:0000256" key="6">
    <source>
        <dbReference type="ARBA" id="ARBA00022679"/>
    </source>
</evidence>
<evidence type="ECO:0000256" key="4">
    <source>
        <dbReference type="ARBA" id="ARBA00022475"/>
    </source>
</evidence>
<gene>
    <name evidence="16" type="ORF">M8445_03315</name>
</gene>
<keyword evidence="5" id="KW-0597">Phosphoprotein</keyword>
<evidence type="ECO:0000256" key="2">
    <source>
        <dbReference type="ARBA" id="ARBA00004651"/>
    </source>
</evidence>
<keyword evidence="9" id="KW-0418">Kinase</keyword>
<dbReference type="InterPro" id="IPR016120">
    <property type="entry name" value="Sig_transdc_His_kin_SpoOB"/>
</dbReference>
<dbReference type="Proteomes" id="UP001217044">
    <property type="component" value="Chromosome"/>
</dbReference>
<evidence type="ECO:0000256" key="8">
    <source>
        <dbReference type="ARBA" id="ARBA00022741"/>
    </source>
</evidence>
<evidence type="ECO:0000256" key="5">
    <source>
        <dbReference type="ARBA" id="ARBA00022553"/>
    </source>
</evidence>
<evidence type="ECO:0000313" key="16">
    <source>
        <dbReference type="EMBL" id="WDA59258.1"/>
    </source>
</evidence>
<comment type="catalytic activity">
    <reaction evidence="1">
        <text>ATP + protein L-histidine = ADP + protein N-phospho-L-histidine.</text>
        <dbReference type="EC" id="2.7.13.3"/>
    </reaction>
</comment>
<keyword evidence="7 14" id="KW-0812">Transmembrane</keyword>
<dbReference type="PROSITE" id="PS50109">
    <property type="entry name" value="HIS_KIN"/>
    <property type="match status" value="1"/>
</dbReference>
<dbReference type="InterPro" id="IPR033463">
    <property type="entry name" value="sCache_3"/>
</dbReference>
<dbReference type="PRINTS" id="PR00344">
    <property type="entry name" value="BCTRLSENSOR"/>
</dbReference>
<dbReference type="InterPro" id="IPR004358">
    <property type="entry name" value="Sig_transdc_His_kin-like_C"/>
</dbReference>
<proteinExistence type="predicted"/>
<dbReference type="Gene3D" id="1.10.287.130">
    <property type="match status" value="1"/>
</dbReference>
<evidence type="ECO:0000259" key="15">
    <source>
        <dbReference type="PROSITE" id="PS50109"/>
    </source>
</evidence>
<protein>
    <recommendedName>
        <fullName evidence="3">histidine kinase</fullName>
        <ecNumber evidence="3">2.7.13.3</ecNumber>
    </recommendedName>
</protein>
<evidence type="ECO:0000256" key="10">
    <source>
        <dbReference type="ARBA" id="ARBA00022840"/>
    </source>
</evidence>
<dbReference type="PANTHER" id="PTHR45436">
    <property type="entry name" value="SENSOR HISTIDINE KINASE YKOH"/>
    <property type="match status" value="1"/>
</dbReference>
<feature type="domain" description="Histidine kinase" evidence="15">
    <location>
        <begin position="438"/>
        <end position="538"/>
    </location>
</feature>
<evidence type="ECO:0000256" key="9">
    <source>
        <dbReference type="ARBA" id="ARBA00022777"/>
    </source>
</evidence>
<dbReference type="Pfam" id="PF14689">
    <property type="entry name" value="SPOB_a"/>
    <property type="match status" value="1"/>
</dbReference>
<accession>A0ABY7V581</accession>
<dbReference type="Pfam" id="PF17203">
    <property type="entry name" value="sCache_3_2"/>
    <property type="match status" value="1"/>
</dbReference>
<evidence type="ECO:0000256" key="14">
    <source>
        <dbReference type="SAM" id="Phobius"/>
    </source>
</evidence>
<keyword evidence="6" id="KW-0808">Transferase</keyword>
<dbReference type="EMBL" id="CP115165">
    <property type="protein sequence ID" value="WDA59258.1"/>
    <property type="molecule type" value="Genomic_DNA"/>
</dbReference>
<organism evidence="16 17">
    <name type="scientific">Deinococcus aquaticus</name>
    <dbReference type="NCBI Taxonomy" id="328692"/>
    <lineage>
        <taxon>Bacteria</taxon>
        <taxon>Thermotogati</taxon>
        <taxon>Deinococcota</taxon>
        <taxon>Deinococci</taxon>
        <taxon>Deinococcales</taxon>
        <taxon>Deinococcaceae</taxon>
        <taxon>Deinococcus</taxon>
    </lineage>
</organism>
<dbReference type="RefSeq" id="WP_273989663.1">
    <property type="nucleotide sequence ID" value="NZ_BAABQT010000006.1"/>
</dbReference>
<keyword evidence="4" id="KW-1003">Cell membrane</keyword>
<evidence type="ECO:0000256" key="3">
    <source>
        <dbReference type="ARBA" id="ARBA00012438"/>
    </source>
</evidence>
<dbReference type="InterPro" id="IPR039506">
    <property type="entry name" value="SPOB_a"/>
</dbReference>
<feature type="transmembrane region" description="Helical" evidence="14">
    <location>
        <begin position="35"/>
        <end position="55"/>
    </location>
</feature>
<dbReference type="EC" id="2.7.13.3" evidence="3"/>
<keyword evidence="12" id="KW-0902">Two-component regulatory system</keyword>